<accession>A0ACB9NUW1</accession>
<dbReference type="EMBL" id="CM042886">
    <property type="protein sequence ID" value="KAI4340283.1"/>
    <property type="molecule type" value="Genomic_DNA"/>
</dbReference>
<dbReference type="Proteomes" id="UP001057402">
    <property type="component" value="Chromosome 7"/>
</dbReference>
<organism evidence="1 2">
    <name type="scientific">Melastoma candidum</name>
    <dbReference type="NCBI Taxonomy" id="119954"/>
    <lineage>
        <taxon>Eukaryota</taxon>
        <taxon>Viridiplantae</taxon>
        <taxon>Streptophyta</taxon>
        <taxon>Embryophyta</taxon>
        <taxon>Tracheophyta</taxon>
        <taxon>Spermatophyta</taxon>
        <taxon>Magnoliopsida</taxon>
        <taxon>eudicotyledons</taxon>
        <taxon>Gunneridae</taxon>
        <taxon>Pentapetalae</taxon>
        <taxon>rosids</taxon>
        <taxon>malvids</taxon>
        <taxon>Myrtales</taxon>
        <taxon>Melastomataceae</taxon>
        <taxon>Melastomatoideae</taxon>
        <taxon>Melastomateae</taxon>
        <taxon>Melastoma</taxon>
    </lineage>
</organism>
<proteinExistence type="predicted"/>
<protein>
    <submittedName>
        <fullName evidence="1">Uncharacterized protein</fullName>
    </submittedName>
</protein>
<evidence type="ECO:0000313" key="1">
    <source>
        <dbReference type="EMBL" id="KAI4340283.1"/>
    </source>
</evidence>
<sequence>MLRGGYGLRHPSSNTLMTCSTDFTAPSMSCSYSHSNLFSHNPSCSLTRNSTGNYEHSVRGGIGTIRFGMLGRHKWSVPVMSQIVQELSEEVMESTKSYLRSILDVPERSEELAGLQRKLDKRSDLTKETLTKCNKDQLLILVAVRTGLGSFLSGKNKIPNAELVEIFLFLRCRNVNCKMLLPLTTVSARFARPNSGFCSSCMCPVCLKFDCASNTCSWVGCDMCSHWCHASCGIQKNLISPAQNAKSGAAEMHYLLHGL</sequence>
<evidence type="ECO:0000313" key="2">
    <source>
        <dbReference type="Proteomes" id="UP001057402"/>
    </source>
</evidence>
<gene>
    <name evidence="1" type="ORF">MLD38_025134</name>
</gene>
<keyword evidence="2" id="KW-1185">Reference proteome</keyword>
<name>A0ACB9NUW1_9MYRT</name>
<reference evidence="2" key="1">
    <citation type="journal article" date="2023" name="Front. Plant Sci.">
        <title>Chromosomal-level genome assembly of Melastoma candidum provides insights into trichome evolution.</title>
        <authorList>
            <person name="Zhong Y."/>
            <person name="Wu W."/>
            <person name="Sun C."/>
            <person name="Zou P."/>
            <person name="Liu Y."/>
            <person name="Dai S."/>
            <person name="Zhou R."/>
        </authorList>
    </citation>
    <scope>NUCLEOTIDE SEQUENCE [LARGE SCALE GENOMIC DNA]</scope>
</reference>
<comment type="caution">
    <text evidence="1">The sequence shown here is derived from an EMBL/GenBank/DDBJ whole genome shotgun (WGS) entry which is preliminary data.</text>
</comment>